<evidence type="ECO:0000313" key="1">
    <source>
        <dbReference type="EMBL" id="KAK2099303.1"/>
    </source>
</evidence>
<keyword evidence="2" id="KW-1185">Reference proteome</keyword>
<dbReference type="Proteomes" id="UP001266305">
    <property type="component" value="Unassembled WGS sequence"/>
</dbReference>
<reference evidence="1 2" key="1">
    <citation type="submission" date="2023-05" db="EMBL/GenBank/DDBJ databases">
        <title>B98-5 Cell Line De Novo Hybrid Assembly: An Optical Mapping Approach.</title>
        <authorList>
            <person name="Kananen K."/>
            <person name="Auerbach J.A."/>
            <person name="Kautto E."/>
            <person name="Blachly J.S."/>
        </authorList>
    </citation>
    <scope>NUCLEOTIDE SEQUENCE [LARGE SCALE GENOMIC DNA]</scope>
    <source>
        <strain evidence="1">B95-8</strain>
        <tissue evidence="1">Cell line</tissue>
    </source>
</reference>
<organism evidence="1 2">
    <name type="scientific">Saguinus oedipus</name>
    <name type="common">Cotton-top tamarin</name>
    <name type="synonym">Oedipomidas oedipus</name>
    <dbReference type="NCBI Taxonomy" id="9490"/>
    <lineage>
        <taxon>Eukaryota</taxon>
        <taxon>Metazoa</taxon>
        <taxon>Chordata</taxon>
        <taxon>Craniata</taxon>
        <taxon>Vertebrata</taxon>
        <taxon>Euteleostomi</taxon>
        <taxon>Mammalia</taxon>
        <taxon>Eutheria</taxon>
        <taxon>Euarchontoglires</taxon>
        <taxon>Primates</taxon>
        <taxon>Haplorrhini</taxon>
        <taxon>Platyrrhini</taxon>
        <taxon>Cebidae</taxon>
        <taxon>Callitrichinae</taxon>
        <taxon>Saguinus</taxon>
    </lineage>
</organism>
<sequence>CLSLRVRVAQESAVTEPTEYSLLLKEMDDSLLDIERRFTECGYKENCVDVKLERAKIKR</sequence>
<comment type="caution">
    <text evidence="1">The sequence shown here is derived from an EMBL/GenBank/DDBJ whole genome shotgun (WGS) entry which is preliminary data.</text>
</comment>
<evidence type="ECO:0000313" key="2">
    <source>
        <dbReference type="Proteomes" id="UP001266305"/>
    </source>
</evidence>
<keyword evidence="1" id="KW-0966">Cell projection</keyword>
<gene>
    <name evidence="1" type="primary">CFAP46_2</name>
    <name evidence="1" type="ORF">P7K49_024754</name>
</gene>
<keyword evidence="1" id="KW-0282">Flagellum</keyword>
<dbReference type="EMBL" id="JASSZA010000011">
    <property type="protein sequence ID" value="KAK2099303.1"/>
    <property type="molecule type" value="Genomic_DNA"/>
</dbReference>
<accession>A0ABQ9UQE6</accession>
<keyword evidence="1" id="KW-0969">Cilium</keyword>
<name>A0ABQ9UQE6_SAGOE</name>
<proteinExistence type="predicted"/>
<protein>
    <submittedName>
        <fullName evidence="1">Cilia- and flagella-associated protein 46</fullName>
    </submittedName>
</protein>
<feature type="non-terminal residue" evidence="1">
    <location>
        <position position="1"/>
    </location>
</feature>